<dbReference type="Proteomes" id="UP000001345">
    <property type="component" value="Unassembled WGS sequence"/>
</dbReference>
<dbReference type="EMBL" id="ANFP01000038">
    <property type="protein sequence ID" value="EKQ72202.1"/>
    <property type="molecule type" value="Genomic_DNA"/>
</dbReference>
<protein>
    <submittedName>
        <fullName evidence="2">Uncharacterized protein</fullName>
    </submittedName>
</protein>
<comment type="caution">
    <text evidence="2">The sequence shown here is derived from an EMBL/GenBank/DDBJ whole genome shotgun (WGS) entry which is preliminary data.</text>
</comment>
<evidence type="ECO:0000313" key="2">
    <source>
        <dbReference type="EMBL" id="EKQ72202.1"/>
    </source>
</evidence>
<reference evidence="3" key="1">
    <citation type="submission" date="2023-07" db="EMBL/GenBank/DDBJ databases">
        <authorList>
            <person name="Weinstock G."/>
            <person name="Sodergren E."/>
            <person name="Lobos E.A."/>
            <person name="Fulton L."/>
            <person name="Fulton R."/>
            <person name="Courtney L."/>
            <person name="Fronick C."/>
            <person name="O'Laughlin M."/>
            <person name="Godfrey J."/>
            <person name="Wilson R.M."/>
            <person name="Miner T."/>
            <person name="Farmer C."/>
            <person name="Delehaunty K."/>
            <person name="Cordes M."/>
            <person name="Minx P."/>
            <person name="Tomlinson C."/>
            <person name="Chen J."/>
            <person name="Wollam A."/>
            <person name="Pepin K.H."/>
            <person name="Bhonagiri V."/>
            <person name="Zhang X."/>
            <person name="Suruliraj S."/>
            <person name="Antonio M."/>
            <person name="Secka O."/>
            <person name="Thomas J."/>
            <person name="Warren W."/>
            <person name="Mitreva M."/>
            <person name="Mardis E.R."/>
            <person name="Wilson R.K."/>
        </authorList>
    </citation>
    <scope>NUCLEOTIDE SEQUENCE [LARGE SCALE GENOMIC DNA]</scope>
    <source>
        <strain evidence="3">GAM100Ai</strain>
    </source>
</reference>
<sequence length="73" mass="9140">MSWLRNPKRLDRLCLTPQVFLIKIQRSSWIEIFRFLFALYILKILVRFLISQDFWRWLVLRGLKMSRFWCSFV</sequence>
<evidence type="ECO:0000313" key="3">
    <source>
        <dbReference type="Proteomes" id="UP000001345"/>
    </source>
</evidence>
<keyword evidence="1" id="KW-1133">Transmembrane helix</keyword>
<dbReference type="AlphaFoldDB" id="A0AB72ZUS8"/>
<organism evidence="2 3">
    <name type="scientific">Helicobacter pylori GAM100Ai</name>
    <dbReference type="NCBI Taxonomy" id="1159019"/>
    <lineage>
        <taxon>Bacteria</taxon>
        <taxon>Pseudomonadati</taxon>
        <taxon>Campylobacterota</taxon>
        <taxon>Epsilonproteobacteria</taxon>
        <taxon>Campylobacterales</taxon>
        <taxon>Helicobacteraceae</taxon>
        <taxon>Helicobacter</taxon>
    </lineage>
</organism>
<name>A0AB72ZUS8_HELPX</name>
<accession>A0AB72ZUS8</accession>
<keyword evidence="1" id="KW-0472">Membrane</keyword>
<gene>
    <name evidence="2" type="ORF">HMPREF1391_00837</name>
</gene>
<keyword evidence="1" id="KW-0812">Transmembrane</keyword>
<evidence type="ECO:0000256" key="1">
    <source>
        <dbReference type="SAM" id="Phobius"/>
    </source>
</evidence>
<feature type="transmembrane region" description="Helical" evidence="1">
    <location>
        <begin position="32"/>
        <end position="50"/>
    </location>
</feature>
<proteinExistence type="predicted"/>